<name>A0A1R3JXP2_COCAP</name>
<dbReference type="Gramene" id="OMO99467">
    <property type="protein sequence ID" value="OMO99467"/>
    <property type="gene ID" value="CCACVL1_03793"/>
</dbReference>
<evidence type="ECO:0000313" key="2">
    <source>
        <dbReference type="EMBL" id="OMO99467.1"/>
    </source>
</evidence>
<evidence type="ECO:0000256" key="1">
    <source>
        <dbReference type="SAM" id="MobiDB-lite"/>
    </source>
</evidence>
<feature type="compositionally biased region" description="Basic residues" evidence="1">
    <location>
        <begin position="1"/>
        <end position="13"/>
    </location>
</feature>
<sequence>MERRKQTIYRKGRGNFTGDPAHPSPHVL</sequence>
<gene>
    <name evidence="2" type="ORF">CCACVL1_03793</name>
</gene>
<protein>
    <submittedName>
        <fullName evidence="2">Uncharacterized protein</fullName>
    </submittedName>
</protein>
<dbReference type="Proteomes" id="UP000188268">
    <property type="component" value="Unassembled WGS sequence"/>
</dbReference>
<reference evidence="2 3" key="1">
    <citation type="submission" date="2013-09" db="EMBL/GenBank/DDBJ databases">
        <title>Corchorus capsularis genome sequencing.</title>
        <authorList>
            <person name="Alam M."/>
            <person name="Haque M.S."/>
            <person name="Islam M.S."/>
            <person name="Emdad E.M."/>
            <person name="Islam M.M."/>
            <person name="Ahmed B."/>
            <person name="Halim A."/>
            <person name="Hossen Q.M.M."/>
            <person name="Hossain M.Z."/>
            <person name="Ahmed R."/>
            <person name="Khan M.M."/>
            <person name="Islam R."/>
            <person name="Rashid M.M."/>
            <person name="Khan S.A."/>
            <person name="Rahman M.S."/>
            <person name="Alam M."/>
        </authorList>
    </citation>
    <scope>NUCLEOTIDE SEQUENCE [LARGE SCALE GENOMIC DNA]</scope>
    <source>
        <strain evidence="3">cv. CVL-1</strain>
        <tissue evidence="2">Whole seedling</tissue>
    </source>
</reference>
<evidence type="ECO:0000313" key="3">
    <source>
        <dbReference type="Proteomes" id="UP000188268"/>
    </source>
</evidence>
<dbReference type="AlphaFoldDB" id="A0A1R3JXP2"/>
<proteinExistence type="predicted"/>
<organism evidence="2 3">
    <name type="scientific">Corchorus capsularis</name>
    <name type="common">Jute</name>
    <dbReference type="NCBI Taxonomy" id="210143"/>
    <lineage>
        <taxon>Eukaryota</taxon>
        <taxon>Viridiplantae</taxon>
        <taxon>Streptophyta</taxon>
        <taxon>Embryophyta</taxon>
        <taxon>Tracheophyta</taxon>
        <taxon>Spermatophyta</taxon>
        <taxon>Magnoliopsida</taxon>
        <taxon>eudicotyledons</taxon>
        <taxon>Gunneridae</taxon>
        <taxon>Pentapetalae</taxon>
        <taxon>rosids</taxon>
        <taxon>malvids</taxon>
        <taxon>Malvales</taxon>
        <taxon>Malvaceae</taxon>
        <taxon>Grewioideae</taxon>
        <taxon>Apeibeae</taxon>
        <taxon>Corchorus</taxon>
    </lineage>
</organism>
<comment type="caution">
    <text evidence="2">The sequence shown here is derived from an EMBL/GenBank/DDBJ whole genome shotgun (WGS) entry which is preliminary data.</text>
</comment>
<keyword evidence="3" id="KW-1185">Reference proteome</keyword>
<accession>A0A1R3JXP2</accession>
<dbReference type="EMBL" id="AWWV01006868">
    <property type="protein sequence ID" value="OMO99467.1"/>
    <property type="molecule type" value="Genomic_DNA"/>
</dbReference>
<feature type="region of interest" description="Disordered" evidence="1">
    <location>
        <begin position="1"/>
        <end position="28"/>
    </location>
</feature>